<feature type="transmembrane region" description="Helical" evidence="2">
    <location>
        <begin position="95"/>
        <end position="113"/>
    </location>
</feature>
<evidence type="ECO:0000256" key="1">
    <source>
        <dbReference type="SAM" id="MobiDB-lite"/>
    </source>
</evidence>
<comment type="caution">
    <text evidence="4">The sequence shown here is derived from an EMBL/GenBank/DDBJ whole genome shotgun (WGS) entry which is preliminary data.</text>
</comment>
<protein>
    <submittedName>
        <fullName evidence="4">Tripartite tricarboxylate transporter TctB family protein</fullName>
    </submittedName>
</protein>
<keyword evidence="2" id="KW-0812">Transmembrane</keyword>
<keyword evidence="2" id="KW-1133">Transmembrane helix</keyword>
<dbReference type="Proteomes" id="UP000885680">
    <property type="component" value="Unassembled WGS sequence"/>
</dbReference>
<name>A0A9C9TII4_9HYPH</name>
<sequence>MPSCASPRTRPRKSRRPSVSSSRTAMSLRLSDRIAGAILLALAIWYWIAAGGYVVAYGDPAGPSLFPRMVAVPLGLFAAFLIIKPDPDPIWFRWPHVWGQFAMLAVLIAYPFVLEPAGFPLSTSVAAVFLARILGGSWLQSVLTGLVIGFGLFFLFDGVFGLPLPMGPLFG</sequence>
<evidence type="ECO:0000259" key="3">
    <source>
        <dbReference type="Pfam" id="PF07331"/>
    </source>
</evidence>
<evidence type="ECO:0000313" key="4">
    <source>
        <dbReference type="EMBL" id="HEU01786.1"/>
    </source>
</evidence>
<keyword evidence="2" id="KW-0472">Membrane</keyword>
<feature type="transmembrane region" description="Helical" evidence="2">
    <location>
        <begin position="65"/>
        <end position="83"/>
    </location>
</feature>
<evidence type="ECO:0000256" key="2">
    <source>
        <dbReference type="SAM" id="Phobius"/>
    </source>
</evidence>
<dbReference type="EMBL" id="DRGN01000230">
    <property type="protein sequence ID" value="HEU01786.1"/>
    <property type="molecule type" value="Genomic_DNA"/>
</dbReference>
<dbReference type="AlphaFoldDB" id="A0A9C9TII4"/>
<feature type="transmembrane region" description="Helical" evidence="2">
    <location>
        <begin position="142"/>
        <end position="164"/>
    </location>
</feature>
<evidence type="ECO:0000313" key="5">
    <source>
        <dbReference type="Proteomes" id="UP000885680"/>
    </source>
</evidence>
<dbReference type="InterPro" id="IPR009936">
    <property type="entry name" value="DUF1468"/>
</dbReference>
<gene>
    <name evidence="4" type="ORF">ENH89_15955</name>
</gene>
<feature type="transmembrane region" description="Helical" evidence="2">
    <location>
        <begin position="119"/>
        <end position="135"/>
    </location>
</feature>
<accession>A0A9C9TII4</accession>
<dbReference type="Pfam" id="PF07331">
    <property type="entry name" value="TctB"/>
    <property type="match status" value="1"/>
</dbReference>
<feature type="transmembrane region" description="Helical" evidence="2">
    <location>
        <begin position="34"/>
        <end position="53"/>
    </location>
</feature>
<feature type="region of interest" description="Disordered" evidence="1">
    <location>
        <begin position="1"/>
        <end position="21"/>
    </location>
</feature>
<reference evidence="4" key="1">
    <citation type="journal article" date="2020" name="mSystems">
        <title>Genome- and Community-Level Interaction Insights into Carbon Utilization and Element Cycling Functions of Hydrothermarchaeota in Hydrothermal Sediment.</title>
        <authorList>
            <person name="Zhou Z."/>
            <person name="Liu Y."/>
            <person name="Xu W."/>
            <person name="Pan J."/>
            <person name="Luo Z.H."/>
            <person name="Li M."/>
        </authorList>
    </citation>
    <scope>NUCLEOTIDE SEQUENCE</scope>
    <source>
        <strain evidence="4">HyVt-347</strain>
    </source>
</reference>
<proteinExistence type="predicted"/>
<feature type="domain" description="DUF1468" evidence="3">
    <location>
        <begin position="34"/>
        <end position="165"/>
    </location>
</feature>
<organism evidence="4 5">
    <name type="scientific">Aurantimonas coralicida</name>
    <dbReference type="NCBI Taxonomy" id="182270"/>
    <lineage>
        <taxon>Bacteria</taxon>
        <taxon>Pseudomonadati</taxon>
        <taxon>Pseudomonadota</taxon>
        <taxon>Alphaproteobacteria</taxon>
        <taxon>Hyphomicrobiales</taxon>
        <taxon>Aurantimonadaceae</taxon>
        <taxon>Aurantimonas</taxon>
    </lineage>
</organism>